<dbReference type="PANTHER" id="PTHR42085">
    <property type="entry name" value="F-BOX DOMAIN-CONTAINING PROTEIN"/>
    <property type="match status" value="1"/>
</dbReference>
<accession>A0ABR1YZB8</accession>
<protein>
    <submittedName>
        <fullName evidence="1">Uncharacterized protein</fullName>
    </submittedName>
</protein>
<proteinExistence type="predicted"/>
<dbReference type="EMBL" id="JBBWRZ010000002">
    <property type="protein sequence ID" value="KAK8244043.1"/>
    <property type="molecule type" value="Genomic_DNA"/>
</dbReference>
<dbReference type="Proteomes" id="UP001492380">
    <property type="component" value="Unassembled WGS sequence"/>
</dbReference>
<gene>
    <name evidence="1" type="ORF">HDK90DRAFT_143558</name>
</gene>
<reference evidence="1 2" key="1">
    <citation type="submission" date="2024-04" db="EMBL/GenBank/DDBJ databases">
        <title>Phyllosticta paracitricarpa is synonymous to the EU quarantine fungus P. citricarpa based on phylogenomic analyses.</title>
        <authorList>
            <consortium name="Lawrence Berkeley National Laboratory"/>
            <person name="Van Ingen-Buijs V.A."/>
            <person name="Van Westerhoven A.C."/>
            <person name="Haridas S."/>
            <person name="Skiadas P."/>
            <person name="Martin F."/>
            <person name="Groenewald J.Z."/>
            <person name="Crous P.W."/>
            <person name="Seidl M.F."/>
        </authorList>
    </citation>
    <scope>NUCLEOTIDE SEQUENCE [LARGE SCALE GENOMIC DNA]</scope>
    <source>
        <strain evidence="1 2">CBS 123374</strain>
    </source>
</reference>
<evidence type="ECO:0000313" key="2">
    <source>
        <dbReference type="Proteomes" id="UP001492380"/>
    </source>
</evidence>
<name>A0ABR1YZB8_9PEZI</name>
<dbReference type="InterPro" id="IPR038883">
    <property type="entry name" value="AN11006-like"/>
</dbReference>
<evidence type="ECO:0000313" key="1">
    <source>
        <dbReference type="EMBL" id="KAK8244043.1"/>
    </source>
</evidence>
<organism evidence="1 2">
    <name type="scientific">Phyllosticta capitalensis</name>
    <dbReference type="NCBI Taxonomy" id="121624"/>
    <lineage>
        <taxon>Eukaryota</taxon>
        <taxon>Fungi</taxon>
        <taxon>Dikarya</taxon>
        <taxon>Ascomycota</taxon>
        <taxon>Pezizomycotina</taxon>
        <taxon>Dothideomycetes</taxon>
        <taxon>Dothideomycetes incertae sedis</taxon>
        <taxon>Botryosphaeriales</taxon>
        <taxon>Phyllostictaceae</taxon>
        <taxon>Phyllosticta</taxon>
    </lineage>
</organism>
<keyword evidence="2" id="KW-1185">Reference proteome</keyword>
<comment type="caution">
    <text evidence="1">The sequence shown here is derived from an EMBL/GenBank/DDBJ whole genome shotgun (WGS) entry which is preliminary data.</text>
</comment>
<sequence>MDTTQRCAASPKATRIDHVRRHLETIKRLPNQVSVQQQKVSRVDMCANYEFRLCSYMVQDSGMIHAELTLCLPRRPERYINPPWAPRLTKWIPSGSSDHVWFSLFVRKVARPPTVTGHLPSPMDTRYIINGDPDDDGFEPPPVEREKPVLETALKDFCKHERTIDRIWLWDHLWSYLGYHTESDDFELRQHQSLKTHEEMFSFLVDHVLPTWKNDQVNTIHHRCTSSPVEQKNTQIHDLGLTLSSCQPLEVSHIERIRHGPMAGYHALYIKTFPQFSKFLELSREIRNMIYTFVMKRDSKIFINKAGRRGVSLDKKFGETRPETLTPGLLTVNKQVHDEAIEILYEKNFFTTNCAHLETFVTRLGGNAHACIRHLELWMDDEALVAEDPSTHLALHSDSLAKLPHLKELRLVFQIEPCFNYYRIFAAKLFFRQARRWLAEVAQLRGQGYDVLKLITADSILERGLWVREENLKVIKGSFQADLGKFINDPALALWDELDDFADPRKWVKGKQIPLGGKLLSISGPTAVFLK</sequence>
<dbReference type="PANTHER" id="PTHR42085:SF2">
    <property type="entry name" value="F-BOX DOMAIN-CONTAINING PROTEIN"/>
    <property type="match status" value="1"/>
</dbReference>